<name>A0ABT3TAR6_9GAMM</name>
<organism evidence="5 6">
    <name type="scientific">Candidatus Litorirhabdus singularis</name>
    <dbReference type="NCBI Taxonomy" id="2518993"/>
    <lineage>
        <taxon>Bacteria</taxon>
        <taxon>Pseudomonadati</taxon>
        <taxon>Pseudomonadota</taxon>
        <taxon>Gammaproteobacteria</taxon>
        <taxon>Cellvibrionales</taxon>
        <taxon>Halieaceae</taxon>
        <taxon>Candidatus Litorirhabdus</taxon>
    </lineage>
</organism>
<gene>
    <name evidence="5" type="ORF">EYC98_00535</name>
</gene>
<dbReference type="InterPro" id="IPR000792">
    <property type="entry name" value="Tscrpt_reg_LuxR_C"/>
</dbReference>
<keyword evidence="2" id="KW-0238">DNA-binding</keyword>
<dbReference type="CDD" id="cd06170">
    <property type="entry name" value="LuxR_C_like"/>
    <property type="match status" value="1"/>
</dbReference>
<evidence type="ECO:0000259" key="4">
    <source>
        <dbReference type="PROSITE" id="PS50043"/>
    </source>
</evidence>
<reference evidence="5" key="1">
    <citation type="submission" date="2019-02" db="EMBL/GenBank/DDBJ databases">
        <authorList>
            <person name="Li S.-H."/>
        </authorList>
    </citation>
    <scope>NUCLEOTIDE SEQUENCE</scope>
    <source>
        <strain evidence="5">IMCC14734</strain>
    </source>
</reference>
<evidence type="ECO:0000256" key="3">
    <source>
        <dbReference type="ARBA" id="ARBA00023163"/>
    </source>
</evidence>
<dbReference type="SMART" id="SM00421">
    <property type="entry name" value="HTH_LUXR"/>
    <property type="match status" value="1"/>
</dbReference>
<sequence>MANAQTLHQWNQDIAKAIAAMGSDQFFPMLIKAIANRVPVFYPQIWLYHTDLPPQCIYHEIPENARYAQIDQYLEGPYREDPFYEISLNQPRGRFYRLEEVTDGLLEQSHYYDYYYGDTGTVDEVVYLSTLPSGSVINISLMRLLGKGTFGSDELDTLRALSAPVAELLRGHSQMADFSSRYLLEPDIDGVIDHAFQAFGSSILSPREKSVLELMLRGYSTPASADKLNIAVETLRRHRKSIYRKLDVSSQTDLFSLFINSLSYLGAAGVGDPLSVYLSPPTQGNVNLVEF</sequence>
<dbReference type="RefSeq" id="WP_279243347.1">
    <property type="nucleotide sequence ID" value="NZ_SHNN01000001.1"/>
</dbReference>
<comment type="caution">
    <text evidence="5">The sequence shown here is derived from an EMBL/GenBank/DDBJ whole genome shotgun (WGS) entry which is preliminary data.</text>
</comment>
<keyword evidence="6" id="KW-1185">Reference proteome</keyword>
<dbReference type="Proteomes" id="UP001143362">
    <property type="component" value="Unassembled WGS sequence"/>
</dbReference>
<evidence type="ECO:0000313" key="6">
    <source>
        <dbReference type="Proteomes" id="UP001143362"/>
    </source>
</evidence>
<dbReference type="InterPro" id="IPR016032">
    <property type="entry name" value="Sig_transdc_resp-reg_C-effctor"/>
</dbReference>
<dbReference type="PRINTS" id="PR00038">
    <property type="entry name" value="HTHLUXR"/>
</dbReference>
<evidence type="ECO:0000256" key="1">
    <source>
        <dbReference type="ARBA" id="ARBA00023015"/>
    </source>
</evidence>
<dbReference type="EMBL" id="SHNN01000001">
    <property type="protein sequence ID" value="MCX2979345.1"/>
    <property type="molecule type" value="Genomic_DNA"/>
</dbReference>
<evidence type="ECO:0000313" key="5">
    <source>
        <dbReference type="EMBL" id="MCX2979345.1"/>
    </source>
</evidence>
<proteinExistence type="predicted"/>
<dbReference type="Gene3D" id="1.10.10.10">
    <property type="entry name" value="Winged helix-like DNA-binding domain superfamily/Winged helix DNA-binding domain"/>
    <property type="match status" value="1"/>
</dbReference>
<dbReference type="Pfam" id="PF00196">
    <property type="entry name" value="GerE"/>
    <property type="match status" value="1"/>
</dbReference>
<dbReference type="PANTHER" id="PTHR44688:SF16">
    <property type="entry name" value="DNA-BINDING TRANSCRIPTIONAL ACTIVATOR DEVR_DOSR"/>
    <property type="match status" value="1"/>
</dbReference>
<protein>
    <submittedName>
        <fullName evidence="5">LuxR family transcriptional regulator</fullName>
    </submittedName>
</protein>
<keyword evidence="1" id="KW-0805">Transcription regulation</keyword>
<dbReference type="SUPFAM" id="SSF46894">
    <property type="entry name" value="C-terminal effector domain of the bipartite response regulators"/>
    <property type="match status" value="1"/>
</dbReference>
<keyword evidence="3" id="KW-0804">Transcription</keyword>
<feature type="domain" description="HTH luxR-type" evidence="4">
    <location>
        <begin position="197"/>
        <end position="262"/>
    </location>
</feature>
<evidence type="ECO:0000256" key="2">
    <source>
        <dbReference type="ARBA" id="ARBA00023125"/>
    </source>
</evidence>
<dbReference type="PROSITE" id="PS50043">
    <property type="entry name" value="HTH_LUXR_2"/>
    <property type="match status" value="1"/>
</dbReference>
<accession>A0ABT3TAR6</accession>
<dbReference type="PANTHER" id="PTHR44688">
    <property type="entry name" value="DNA-BINDING TRANSCRIPTIONAL ACTIVATOR DEVR_DOSR"/>
    <property type="match status" value="1"/>
</dbReference>
<dbReference type="InterPro" id="IPR036388">
    <property type="entry name" value="WH-like_DNA-bd_sf"/>
</dbReference>